<feature type="compositionally biased region" description="Basic and acidic residues" evidence="1">
    <location>
        <begin position="209"/>
        <end position="221"/>
    </location>
</feature>
<accession>A0A6A6F8H6</accession>
<organism evidence="2 3">
    <name type="scientific">Cercospora zeae-maydis SCOH1-5</name>
    <dbReference type="NCBI Taxonomy" id="717836"/>
    <lineage>
        <taxon>Eukaryota</taxon>
        <taxon>Fungi</taxon>
        <taxon>Dikarya</taxon>
        <taxon>Ascomycota</taxon>
        <taxon>Pezizomycotina</taxon>
        <taxon>Dothideomycetes</taxon>
        <taxon>Dothideomycetidae</taxon>
        <taxon>Mycosphaerellales</taxon>
        <taxon>Mycosphaerellaceae</taxon>
        <taxon>Cercospora</taxon>
    </lineage>
</organism>
<feature type="compositionally biased region" description="Low complexity" evidence="1">
    <location>
        <begin position="179"/>
        <end position="190"/>
    </location>
</feature>
<dbReference type="AlphaFoldDB" id="A0A6A6F8H6"/>
<feature type="compositionally biased region" description="Low complexity" evidence="1">
    <location>
        <begin position="112"/>
        <end position="121"/>
    </location>
</feature>
<dbReference type="OrthoDB" id="5409998at2759"/>
<evidence type="ECO:0000313" key="2">
    <source>
        <dbReference type="EMBL" id="KAF2209197.1"/>
    </source>
</evidence>
<dbReference type="PROSITE" id="PS00018">
    <property type="entry name" value="EF_HAND_1"/>
    <property type="match status" value="1"/>
</dbReference>
<dbReference type="EMBL" id="ML992688">
    <property type="protein sequence ID" value="KAF2209197.1"/>
    <property type="molecule type" value="Genomic_DNA"/>
</dbReference>
<name>A0A6A6F8H6_9PEZI</name>
<reference evidence="2" key="1">
    <citation type="journal article" date="2020" name="Stud. Mycol.">
        <title>101 Dothideomycetes genomes: a test case for predicting lifestyles and emergence of pathogens.</title>
        <authorList>
            <person name="Haridas S."/>
            <person name="Albert R."/>
            <person name="Binder M."/>
            <person name="Bloem J."/>
            <person name="Labutti K."/>
            <person name="Salamov A."/>
            <person name="Andreopoulos B."/>
            <person name="Baker S."/>
            <person name="Barry K."/>
            <person name="Bills G."/>
            <person name="Bluhm B."/>
            <person name="Cannon C."/>
            <person name="Castanera R."/>
            <person name="Culley D."/>
            <person name="Daum C."/>
            <person name="Ezra D."/>
            <person name="Gonzalez J."/>
            <person name="Henrissat B."/>
            <person name="Kuo A."/>
            <person name="Liang C."/>
            <person name="Lipzen A."/>
            <person name="Lutzoni F."/>
            <person name="Magnuson J."/>
            <person name="Mondo S."/>
            <person name="Nolan M."/>
            <person name="Ohm R."/>
            <person name="Pangilinan J."/>
            <person name="Park H.-J."/>
            <person name="Ramirez L."/>
            <person name="Alfaro M."/>
            <person name="Sun H."/>
            <person name="Tritt A."/>
            <person name="Yoshinaga Y."/>
            <person name="Zwiers L.-H."/>
            <person name="Turgeon B."/>
            <person name="Goodwin S."/>
            <person name="Spatafora J."/>
            <person name="Crous P."/>
            <person name="Grigoriev I."/>
        </authorList>
    </citation>
    <scope>NUCLEOTIDE SEQUENCE</scope>
    <source>
        <strain evidence="2">SCOH1-5</strain>
    </source>
</reference>
<feature type="region of interest" description="Disordered" evidence="1">
    <location>
        <begin position="336"/>
        <end position="357"/>
    </location>
</feature>
<protein>
    <submittedName>
        <fullName evidence="2">Uncharacterized protein</fullName>
    </submittedName>
</protein>
<sequence length="357" mass="38349">MATAGHDALLDQLQAQVNLVLEQTGRVFAAVDPNSKKSPTAQVNKLKQILPKTQANFQDALDALEEELQLAQLVMRRDLALLRERQGIPTEPPDTIVLQPVPEPQSATLTNQQQPETQPETGKPSTTGPPAEDVTMEDSQPEQQLAEDNPLKVEPEAMETDSKPHPEAQVPETTTKSEAPVPTTTTAPPQDDAKPASSSLHVDTAANKPRVEEQKAPDTAKESVNNDLDSLFGGGDNANDGGNEFSFDENATGEIDFGDFGNFNGDNGDNDNISSLLPGLEDYANTQSNNAGGAELDLNSFFTNTNEQNNTARSAGGNETHDTTFDDLMDLANFDGNMGDENNNNSTADLDFDALFN</sequence>
<feature type="region of interest" description="Disordered" evidence="1">
    <location>
        <begin position="105"/>
        <end position="253"/>
    </location>
</feature>
<evidence type="ECO:0000313" key="3">
    <source>
        <dbReference type="Proteomes" id="UP000799539"/>
    </source>
</evidence>
<keyword evidence="3" id="KW-1185">Reference proteome</keyword>
<feature type="compositionally biased region" description="Basic and acidic residues" evidence="1">
    <location>
        <begin position="149"/>
        <end position="166"/>
    </location>
</feature>
<dbReference type="InterPro" id="IPR018247">
    <property type="entry name" value="EF_Hand_1_Ca_BS"/>
</dbReference>
<gene>
    <name evidence="2" type="ORF">CERZMDRAFT_100712</name>
</gene>
<evidence type="ECO:0000256" key="1">
    <source>
        <dbReference type="SAM" id="MobiDB-lite"/>
    </source>
</evidence>
<dbReference type="Proteomes" id="UP000799539">
    <property type="component" value="Unassembled WGS sequence"/>
</dbReference>
<proteinExistence type="predicted"/>